<proteinExistence type="inferred from homology"/>
<protein>
    <recommendedName>
        <fullName evidence="3">Conserved oligomeric Golgi complex subunit 8</fullName>
    </recommendedName>
    <alternativeName>
        <fullName evidence="8">Component of oligomeric Golgi complex 8</fullName>
    </alternativeName>
</protein>
<dbReference type="GO" id="GO:0015031">
    <property type="term" value="P:protein transport"/>
    <property type="evidence" value="ECO:0007669"/>
    <property type="project" value="UniProtKB-KW"/>
</dbReference>
<evidence type="ECO:0000313" key="11">
    <source>
        <dbReference type="EMBL" id="KNZ54937.1"/>
    </source>
</evidence>
<evidence type="ECO:0000256" key="6">
    <source>
        <dbReference type="ARBA" id="ARBA00023034"/>
    </source>
</evidence>
<dbReference type="EMBL" id="LAVV01007737">
    <property type="protein sequence ID" value="KNZ54937.1"/>
    <property type="molecule type" value="Genomic_DNA"/>
</dbReference>
<keyword evidence="9" id="KW-0175">Coiled coil</keyword>
<accession>A0A0L6V356</accession>
<dbReference type="GO" id="GO:0000139">
    <property type="term" value="C:Golgi membrane"/>
    <property type="evidence" value="ECO:0007669"/>
    <property type="project" value="UniProtKB-SubCell"/>
</dbReference>
<reference evidence="11 12" key="1">
    <citation type="submission" date="2015-08" db="EMBL/GenBank/DDBJ databases">
        <title>Next Generation Sequencing and Analysis of the Genome of Puccinia sorghi L Schw, the Causal Agent of Maize Common Rust.</title>
        <authorList>
            <person name="Rochi L."/>
            <person name="Burguener G."/>
            <person name="Darino M."/>
            <person name="Turjanski A."/>
            <person name="Kreff E."/>
            <person name="Dieguez M.J."/>
            <person name="Sacco F."/>
        </authorList>
    </citation>
    <scope>NUCLEOTIDE SEQUENCE [LARGE SCALE GENOMIC DNA]</scope>
    <source>
        <strain evidence="11 12">RO10H11247</strain>
    </source>
</reference>
<organism evidence="11 12">
    <name type="scientific">Puccinia sorghi</name>
    <dbReference type="NCBI Taxonomy" id="27349"/>
    <lineage>
        <taxon>Eukaryota</taxon>
        <taxon>Fungi</taxon>
        <taxon>Dikarya</taxon>
        <taxon>Basidiomycota</taxon>
        <taxon>Pucciniomycotina</taxon>
        <taxon>Pucciniomycetes</taxon>
        <taxon>Pucciniales</taxon>
        <taxon>Pucciniaceae</taxon>
        <taxon>Puccinia</taxon>
    </lineage>
</organism>
<name>A0A0L6V356_9BASI</name>
<sequence>MENLSLFELIELPKQLKQEKQIITNEIKNHCIKDYNTFIKLTNNLNTHNNQLNQKLDHFIQTTEQLNNKVQHLETKNIIQQRNNYKLILQNQTTIQDLIELPQLIKTAINNQLELEAIQLIIITLSKLKTIKTKTTTHIQLQINKILQSTRDQLLNNLQKTNPIKSINIIRNLPTTTINNSELELAFLIQRKPIIHHSNSKTTTTIQKLIQQWRTEITETLSIYHHLFFKEEQHVLNNFITHTINQLINHLQQQLIITPIQSTTTLNSITTQLAYCANAFKKYACDFTISIYPIIIKQLEQLIQKKLKLATEQLINTIKPNHPQQHTTTTTRRRSLNTIPLEHSLIISAPNVIQRILKINCPKQSPAEDFHHAYITLFPPLVNYINAQLTALNELRLLPLAGAYNNITNYQFESLDTATQQFKTLVINHPLQQKQKQQQEEKEEEEVKEEEGRERLEETEDQEKRTAYRLALISHRLLLLWTRNVLPTLERALRVNIYRDLNFITPQPRFIDLINQAELLLGTFQQQQQQQLAENHSTSHTETPQIPQDHDKMQSFVSSPLLFFYH</sequence>
<feature type="coiled-coil region" evidence="9">
    <location>
        <begin position="49"/>
        <end position="76"/>
    </location>
</feature>
<dbReference type="InterPro" id="IPR007255">
    <property type="entry name" value="COG8"/>
</dbReference>
<feature type="region of interest" description="Disordered" evidence="10">
    <location>
        <begin position="433"/>
        <end position="461"/>
    </location>
</feature>
<keyword evidence="12" id="KW-1185">Reference proteome</keyword>
<comment type="caution">
    <text evidence="11">The sequence shown here is derived from an EMBL/GenBank/DDBJ whole genome shotgun (WGS) entry which is preliminary data.</text>
</comment>
<evidence type="ECO:0000256" key="10">
    <source>
        <dbReference type="SAM" id="MobiDB-lite"/>
    </source>
</evidence>
<keyword evidence="4" id="KW-0813">Transport</keyword>
<evidence type="ECO:0000256" key="1">
    <source>
        <dbReference type="ARBA" id="ARBA00004395"/>
    </source>
</evidence>
<dbReference type="STRING" id="27349.A0A0L6V356"/>
<evidence type="ECO:0000256" key="7">
    <source>
        <dbReference type="ARBA" id="ARBA00023136"/>
    </source>
</evidence>
<dbReference type="PANTHER" id="PTHR21311:SF0">
    <property type="entry name" value="CONSERVED OLIGOMERIC GOLGI COMPLEX SUBUNIT 8"/>
    <property type="match status" value="1"/>
</dbReference>
<evidence type="ECO:0000256" key="4">
    <source>
        <dbReference type="ARBA" id="ARBA00022448"/>
    </source>
</evidence>
<dbReference type="GO" id="GO:0017119">
    <property type="term" value="C:Golgi transport complex"/>
    <property type="evidence" value="ECO:0007669"/>
    <property type="project" value="InterPro"/>
</dbReference>
<keyword evidence="6" id="KW-0333">Golgi apparatus</keyword>
<dbReference type="VEuPathDB" id="FungiDB:VP01_2811g2"/>
<feature type="compositionally biased region" description="Polar residues" evidence="10">
    <location>
        <begin position="532"/>
        <end position="546"/>
    </location>
</feature>
<gene>
    <name evidence="11" type="ORF">VP01_2811g2</name>
</gene>
<evidence type="ECO:0000256" key="2">
    <source>
        <dbReference type="ARBA" id="ARBA00006419"/>
    </source>
</evidence>
<dbReference type="OrthoDB" id="2507535at2759"/>
<keyword evidence="7" id="KW-0472">Membrane</keyword>
<keyword evidence="5" id="KW-0653">Protein transport</keyword>
<feature type="compositionally biased region" description="Basic and acidic residues" evidence="10">
    <location>
        <begin position="450"/>
        <end position="461"/>
    </location>
</feature>
<evidence type="ECO:0000256" key="8">
    <source>
        <dbReference type="ARBA" id="ARBA00031347"/>
    </source>
</evidence>
<dbReference type="PANTHER" id="PTHR21311">
    <property type="entry name" value="CONSERVED OLIGOMERIC GOLGI COMPLEX COMPONENT 8"/>
    <property type="match status" value="1"/>
</dbReference>
<dbReference type="Proteomes" id="UP000037035">
    <property type="component" value="Unassembled WGS sequence"/>
</dbReference>
<evidence type="ECO:0000256" key="5">
    <source>
        <dbReference type="ARBA" id="ARBA00022927"/>
    </source>
</evidence>
<dbReference type="GO" id="GO:0006891">
    <property type="term" value="P:intra-Golgi vesicle-mediated transport"/>
    <property type="evidence" value="ECO:0007669"/>
    <property type="project" value="TreeGrafter"/>
</dbReference>
<dbReference type="Pfam" id="PF04124">
    <property type="entry name" value="Dor1"/>
    <property type="match status" value="1"/>
</dbReference>
<evidence type="ECO:0000313" key="12">
    <source>
        <dbReference type="Proteomes" id="UP000037035"/>
    </source>
</evidence>
<evidence type="ECO:0000256" key="9">
    <source>
        <dbReference type="SAM" id="Coils"/>
    </source>
</evidence>
<feature type="region of interest" description="Disordered" evidence="10">
    <location>
        <begin position="530"/>
        <end position="551"/>
    </location>
</feature>
<dbReference type="AlphaFoldDB" id="A0A0L6V356"/>
<comment type="subcellular location">
    <subcellularLocation>
        <location evidence="1">Golgi apparatus membrane</location>
        <topology evidence="1">Peripheral membrane protein</topology>
    </subcellularLocation>
</comment>
<comment type="similarity">
    <text evidence="2">Belongs to the COG8 family.</text>
</comment>
<evidence type="ECO:0000256" key="3">
    <source>
        <dbReference type="ARBA" id="ARBA00020983"/>
    </source>
</evidence>